<evidence type="ECO:0000313" key="6">
    <source>
        <dbReference type="Proteomes" id="UP000058305"/>
    </source>
</evidence>
<evidence type="ECO:0000256" key="2">
    <source>
        <dbReference type="SAM" id="SignalP"/>
    </source>
</evidence>
<name>A0A0X8E2J4_9MICO</name>
<dbReference type="Proteomes" id="UP000058305">
    <property type="component" value="Chromosome"/>
</dbReference>
<protein>
    <recommendedName>
        <fullName evidence="7">DUF3048 domain-containing protein</fullName>
    </recommendedName>
</protein>
<evidence type="ECO:0000259" key="3">
    <source>
        <dbReference type="Pfam" id="PF11258"/>
    </source>
</evidence>
<evidence type="ECO:0000259" key="4">
    <source>
        <dbReference type="Pfam" id="PF17479"/>
    </source>
</evidence>
<evidence type="ECO:0000313" key="5">
    <source>
        <dbReference type="EMBL" id="AMB59289.1"/>
    </source>
</evidence>
<dbReference type="InterPro" id="IPR023158">
    <property type="entry name" value="YerB-like_sf"/>
</dbReference>
<dbReference type="Pfam" id="PF11258">
    <property type="entry name" value="DUF3048"/>
    <property type="match status" value="1"/>
</dbReference>
<feature type="signal peptide" evidence="2">
    <location>
        <begin position="1"/>
        <end position="24"/>
    </location>
</feature>
<dbReference type="PROSITE" id="PS51257">
    <property type="entry name" value="PROKAR_LIPOPROTEIN"/>
    <property type="match status" value="1"/>
</dbReference>
<reference evidence="6" key="2">
    <citation type="submission" date="2016-01" db="EMBL/GenBank/DDBJ databases">
        <title>First complete genome sequence of a species in the genus Microterricola, an extremophilic cold active enzyme producing strain ERGS5:02 isolated from Sikkim Himalaya.</title>
        <authorList>
            <person name="Kumar R."/>
            <person name="Singh D."/>
            <person name="Swarnkar M.K."/>
        </authorList>
    </citation>
    <scope>NUCLEOTIDE SEQUENCE [LARGE SCALE GENOMIC DNA]</scope>
    <source>
        <strain evidence="6">ERGS5:02</strain>
    </source>
</reference>
<dbReference type="InterPro" id="IPR035328">
    <property type="entry name" value="DUF3048_C"/>
</dbReference>
<dbReference type="InterPro" id="IPR021416">
    <property type="entry name" value="DUF3048_N"/>
</dbReference>
<feature type="domain" description="DUF3048" evidence="3">
    <location>
        <begin position="60"/>
        <end position="186"/>
    </location>
</feature>
<dbReference type="Gene3D" id="3.50.90.10">
    <property type="entry name" value="YerB-like"/>
    <property type="match status" value="1"/>
</dbReference>
<dbReference type="AlphaFoldDB" id="A0A0X8E2J4"/>
<keyword evidence="6" id="KW-1185">Reference proteome</keyword>
<keyword evidence="2" id="KW-0732">Signal</keyword>
<dbReference type="KEGG" id="mvd:AWU67_10915"/>
<organism evidence="5 6">
    <name type="scientific">Microterricola viridarii</name>
    <dbReference type="NCBI Taxonomy" id="412690"/>
    <lineage>
        <taxon>Bacteria</taxon>
        <taxon>Bacillati</taxon>
        <taxon>Actinomycetota</taxon>
        <taxon>Actinomycetes</taxon>
        <taxon>Micrococcales</taxon>
        <taxon>Microbacteriaceae</taxon>
        <taxon>Microterricola</taxon>
    </lineage>
</organism>
<evidence type="ECO:0000256" key="1">
    <source>
        <dbReference type="SAM" id="MobiDB-lite"/>
    </source>
</evidence>
<feature type="region of interest" description="Disordered" evidence="1">
    <location>
        <begin position="28"/>
        <end position="51"/>
    </location>
</feature>
<accession>A0A0X8E2J4</accession>
<dbReference type="Pfam" id="PF17479">
    <property type="entry name" value="DUF3048_C"/>
    <property type="match status" value="1"/>
</dbReference>
<feature type="domain" description="DUF3048" evidence="4">
    <location>
        <begin position="222"/>
        <end position="331"/>
    </location>
</feature>
<proteinExistence type="predicted"/>
<reference evidence="5 6" key="1">
    <citation type="journal article" date="2016" name="J. Biotechnol.">
        <title>First complete genome sequence of a species in the genus Microterricola, an extremophilic cold active enzyme producing bacterial strain ERGS5:02 isolated from Sikkim Himalaya.</title>
        <authorList>
            <person name="Himanshu"/>
            <person name="Swarnkar M.K."/>
            <person name="Singh D."/>
            <person name="Kumar R."/>
        </authorList>
    </citation>
    <scope>NUCLEOTIDE SEQUENCE [LARGE SCALE GENOMIC DNA]</scope>
    <source>
        <strain evidence="5 6">ERGS5:02</strain>
    </source>
</reference>
<sequence length="344" mass="36503">MPSARRLVAATLAAGLLLATAACAAEEPAGPAVKTPRPTETALPAPPQPVLAPLRGTIAPEGAMKRPALAAKIDNHEGARPQLGLERTDIVFEELVEGGLTRYVAIWHSDLPDEVGPVRSVRPMDPDIVTPFGGIIAYSGGQEVFVDMMMNTPVVNAVFDFDDTGLFYRDDVHESPHDVIVRATELVGRHTELPAPPAQFEYAEASAVPTSVTEGPGHSALQLRFSDSRWPSWVWDAAGGGWLRSQEGEPDLDAAGAQLRASNVVTLLVEIDEDTFPDIPRTLMIGAGEAWVSSGGSTVHGIWRKDSPAGSIRLVSDLGTPILLAPGNTWVELVPSSGSVEIIP</sequence>
<dbReference type="SUPFAM" id="SSF159774">
    <property type="entry name" value="YerB-like"/>
    <property type="match status" value="1"/>
</dbReference>
<dbReference type="EMBL" id="CP014145">
    <property type="protein sequence ID" value="AMB59289.1"/>
    <property type="molecule type" value="Genomic_DNA"/>
</dbReference>
<gene>
    <name evidence="5" type="ORF">AWU67_10915</name>
</gene>
<feature type="chain" id="PRO_5007065616" description="DUF3048 domain-containing protein" evidence="2">
    <location>
        <begin position="25"/>
        <end position="344"/>
    </location>
</feature>
<evidence type="ECO:0008006" key="7">
    <source>
        <dbReference type="Google" id="ProtNLM"/>
    </source>
</evidence>